<feature type="compositionally biased region" description="Basic residues" evidence="1">
    <location>
        <begin position="143"/>
        <end position="153"/>
    </location>
</feature>
<organism evidence="2 3">
    <name type="scientific">Candidatus Accumulibacter vicinus</name>
    <dbReference type="NCBI Taxonomy" id="2954382"/>
    <lineage>
        <taxon>Bacteria</taxon>
        <taxon>Pseudomonadati</taxon>
        <taxon>Pseudomonadota</taxon>
        <taxon>Betaproteobacteria</taxon>
        <taxon>Candidatus Accumulibacter</taxon>
    </lineage>
</organism>
<accession>A0A084Y3T6</accession>
<gene>
    <name evidence="2" type="ORF">CAPSK01_000854</name>
</gene>
<protein>
    <submittedName>
        <fullName evidence="2">Uncharacterized protein</fullName>
    </submittedName>
</protein>
<evidence type="ECO:0000313" key="2">
    <source>
        <dbReference type="EMBL" id="KFB69380.1"/>
    </source>
</evidence>
<dbReference type="AlphaFoldDB" id="A0A084Y3T6"/>
<dbReference type="EMBL" id="JDSS02000015">
    <property type="protein sequence ID" value="KFB69380.1"/>
    <property type="molecule type" value="Genomic_DNA"/>
</dbReference>
<dbReference type="Proteomes" id="UP000019812">
    <property type="component" value="Unassembled WGS sequence"/>
</dbReference>
<feature type="region of interest" description="Disordered" evidence="1">
    <location>
        <begin position="28"/>
        <end position="76"/>
    </location>
</feature>
<comment type="caution">
    <text evidence="2">The sequence shown here is derived from an EMBL/GenBank/DDBJ whole genome shotgun (WGS) entry which is preliminary data.</text>
</comment>
<evidence type="ECO:0000313" key="3">
    <source>
        <dbReference type="Proteomes" id="UP000019812"/>
    </source>
</evidence>
<evidence type="ECO:0000256" key="1">
    <source>
        <dbReference type="SAM" id="MobiDB-lite"/>
    </source>
</evidence>
<reference evidence="2 3" key="1">
    <citation type="submission" date="2014-07" db="EMBL/GenBank/DDBJ databases">
        <title>Expanding our view of genomic diversity in Candidatus Accumulibacter clades.</title>
        <authorList>
            <person name="Skennerton C.T."/>
            <person name="Barr J.J."/>
            <person name="Slater F.R."/>
            <person name="Bond P.L."/>
            <person name="Tyson G.W."/>
        </authorList>
    </citation>
    <scope>NUCLEOTIDE SEQUENCE [LARGE SCALE GENOMIC DNA]</scope>
    <source>
        <strain evidence="3">SK-01</strain>
    </source>
</reference>
<feature type="compositionally biased region" description="Low complexity" evidence="1">
    <location>
        <begin position="154"/>
        <end position="163"/>
    </location>
</feature>
<feature type="compositionally biased region" description="Polar residues" evidence="1">
    <location>
        <begin position="28"/>
        <end position="42"/>
    </location>
</feature>
<feature type="compositionally biased region" description="Low complexity" evidence="1">
    <location>
        <begin position="59"/>
        <end position="73"/>
    </location>
</feature>
<name>A0A084Y3T6_9PROT</name>
<sequence length="186" mass="20726">MSKLRQRLTMLTVLAGNICFCSHINSHRTPCQSARNRSQAGYTSEKWLTPHPDRLRSRPAPSAPDLPLTAAASPSPPCWRRWRPSCRPWKPAIPSPHAPSPRRARRWRAALYPVSRCQPTPPMAFSKWSILRCAATRQPVRPGRTHASRRPRSASRSPTSCRRSMARSAPAGSGSTRRPPGSATPR</sequence>
<feature type="region of interest" description="Disordered" evidence="1">
    <location>
        <begin position="136"/>
        <end position="186"/>
    </location>
</feature>
<proteinExistence type="predicted"/>